<dbReference type="GO" id="GO:0004852">
    <property type="term" value="F:uroporphyrinogen-III synthase activity"/>
    <property type="evidence" value="ECO:0007669"/>
    <property type="project" value="InterPro"/>
</dbReference>
<gene>
    <name evidence="2" type="ORF">CQA53_02110</name>
</gene>
<feature type="domain" description="Tetrapyrrole biosynthesis uroporphyrinogen III synthase" evidence="1">
    <location>
        <begin position="4"/>
        <end position="235"/>
    </location>
</feature>
<evidence type="ECO:0000313" key="2">
    <source>
        <dbReference type="EMBL" id="RDU67165.1"/>
    </source>
</evidence>
<dbReference type="AlphaFoldDB" id="A0A3D8IQH5"/>
<dbReference type="InterPro" id="IPR036108">
    <property type="entry name" value="4pyrrol_syn_uPrphyn_synt_sf"/>
</dbReference>
<dbReference type="Proteomes" id="UP000256379">
    <property type="component" value="Unassembled WGS sequence"/>
</dbReference>
<keyword evidence="3" id="KW-1185">Reference proteome</keyword>
<proteinExistence type="predicted"/>
<evidence type="ECO:0000259" key="1">
    <source>
        <dbReference type="Pfam" id="PF02602"/>
    </source>
</evidence>
<reference evidence="2 3" key="1">
    <citation type="submission" date="2018-04" db="EMBL/GenBank/DDBJ databases">
        <title>Novel Campyloabacter and Helicobacter Species and Strains.</title>
        <authorList>
            <person name="Mannion A.J."/>
            <person name="Shen Z."/>
            <person name="Fox J.G."/>
        </authorList>
    </citation>
    <scope>NUCLEOTIDE SEQUENCE [LARGE SCALE GENOMIC DNA]</scope>
    <source>
        <strain evidence="2 3">MIT 17-337</strain>
    </source>
</reference>
<accession>A0A3D8IQH5</accession>
<sequence>MENVCVLNLLQIQTIDFYIDKEFLESIDYILLTSKNAIKSIMQHKYAQIFLQKKAIVIGEITKKKWEREGGQVLFCPDDSCNGEQLAMLMIETLSDIIHNKNILYVCGRDKATDLVRLLRNECNITDLIVYESNENIKLLENIQSSFAFKKHNMALQQTSEDSLMSYQHHNNKLHTMTTDSNPDAQALENIAFPNESIFIFGSPKHYQIFKKYFHWNQTWLAISLGNTTFQAFDENIRKLNAKGNFEKALQVAHAINNDTPMQNNNPLLHDF</sequence>
<dbReference type="Pfam" id="PF02602">
    <property type="entry name" value="HEM4"/>
    <property type="match status" value="1"/>
</dbReference>
<dbReference type="InterPro" id="IPR003754">
    <property type="entry name" value="4pyrrol_synth_uPrphyn_synth"/>
</dbReference>
<organism evidence="2 3">
    <name type="scientific">Helicobacter didelphidarum</name>
    <dbReference type="NCBI Taxonomy" id="2040648"/>
    <lineage>
        <taxon>Bacteria</taxon>
        <taxon>Pseudomonadati</taxon>
        <taxon>Campylobacterota</taxon>
        <taxon>Epsilonproteobacteria</taxon>
        <taxon>Campylobacterales</taxon>
        <taxon>Helicobacteraceae</taxon>
        <taxon>Helicobacter</taxon>
    </lineage>
</organism>
<dbReference type="Gene3D" id="3.40.50.10090">
    <property type="match status" value="1"/>
</dbReference>
<name>A0A3D8IQH5_9HELI</name>
<dbReference type="GO" id="GO:0033014">
    <property type="term" value="P:tetrapyrrole biosynthetic process"/>
    <property type="evidence" value="ECO:0007669"/>
    <property type="project" value="InterPro"/>
</dbReference>
<protein>
    <recommendedName>
        <fullName evidence="1">Tetrapyrrole biosynthesis uroporphyrinogen III synthase domain-containing protein</fullName>
    </recommendedName>
</protein>
<comment type="caution">
    <text evidence="2">The sequence shown here is derived from an EMBL/GenBank/DDBJ whole genome shotgun (WGS) entry which is preliminary data.</text>
</comment>
<dbReference type="SUPFAM" id="SSF69618">
    <property type="entry name" value="HemD-like"/>
    <property type="match status" value="1"/>
</dbReference>
<dbReference type="EMBL" id="NXLQ01000002">
    <property type="protein sequence ID" value="RDU67165.1"/>
    <property type="molecule type" value="Genomic_DNA"/>
</dbReference>
<evidence type="ECO:0000313" key="3">
    <source>
        <dbReference type="Proteomes" id="UP000256379"/>
    </source>
</evidence>